<feature type="region of interest" description="Disordered" evidence="2">
    <location>
        <begin position="355"/>
        <end position="407"/>
    </location>
</feature>
<dbReference type="GO" id="GO:0046872">
    <property type="term" value="F:metal ion binding"/>
    <property type="evidence" value="ECO:0007669"/>
    <property type="project" value="UniProtKB-UniRule"/>
</dbReference>
<evidence type="ECO:0000256" key="1">
    <source>
        <dbReference type="RuleBase" id="RU366020"/>
    </source>
</evidence>
<dbReference type="SUPFAM" id="SSF81606">
    <property type="entry name" value="PP2C-like"/>
    <property type="match status" value="1"/>
</dbReference>
<keyword evidence="1" id="KW-0904">Protein phosphatase</keyword>
<comment type="catalytic activity">
    <reaction evidence="1">
        <text>O-phospho-L-threonyl-[protein] + H2O = L-threonyl-[protein] + phosphate</text>
        <dbReference type="Rhea" id="RHEA:47004"/>
        <dbReference type="Rhea" id="RHEA-COMP:11060"/>
        <dbReference type="Rhea" id="RHEA-COMP:11605"/>
        <dbReference type="ChEBI" id="CHEBI:15377"/>
        <dbReference type="ChEBI" id="CHEBI:30013"/>
        <dbReference type="ChEBI" id="CHEBI:43474"/>
        <dbReference type="ChEBI" id="CHEBI:61977"/>
        <dbReference type="EC" id="3.1.3.16"/>
    </reaction>
</comment>
<evidence type="ECO:0000313" key="5">
    <source>
        <dbReference type="Proteomes" id="UP001346149"/>
    </source>
</evidence>
<evidence type="ECO:0000256" key="2">
    <source>
        <dbReference type="SAM" id="MobiDB-lite"/>
    </source>
</evidence>
<keyword evidence="5" id="KW-1185">Reference proteome</keyword>
<comment type="similarity">
    <text evidence="1">Belongs to the PP2C family.</text>
</comment>
<dbReference type="PANTHER" id="PTHR12320">
    <property type="entry name" value="PROTEIN PHOSPHATASE 2C"/>
    <property type="match status" value="1"/>
</dbReference>
<sequence length="744" mass="80377">MSEVSMADLFWASVEARSVLELPRIRTLFLPSRSCVASLSCSLNFHARHGRVCIPSNQTSIGCLLSKNTASISDTSSASTPESPPPPPQTEVSEFDVVSTSEYSDGSIVFRFGHMTEIERSIVQLEGSKISSARATTNEAASESFLNEESKGIVSLEVTHEVQQGVEVFGDGVNKVAPESIWREDRDSVIAVNTLQLGQKDRSDPVVVLTVEPEEVVNGESIKKESRDHHVLGENEELHYSSGHTQFGLLRTDSSGPETSPNDIHEMSPVLFTEPDLDGTVNAASFVEKVGDLEELLETKAPEQDDSAALTDPEKTIRLEEEPLEGTSDEDNEAENLERLRQENAPDACFMVAEDKETSSTRMEEKDISLSSSSADFDDTSSNYNPSQEQSKENNEVDLSYLPPVSVDNEPKVDALILNFINEDTEETASSPAFTLVESTSNDDKSESNGELSDPEGAVEDGGESSNINEISDISNDESESDRHNTSREEILMPEICLYSGAASLPHPSKALAGGEDAYFICGENWFGIADGASQWSMEGTNRGLYAHELMENCKSVIVSNSLTHPLDVLVRSVAETEPAGSSTILVAQFDGQALHVANIGDSGFIIIRNGTVIEKSSPMAHEFNFPVQIAQGIDPQELAECCRIELEEGDVIIVGTDGMFDNLYEKEIASIAHKSLQVGMSPQGIAEVIATRAQEVGRSPSAQSPLADAAHAAGYVGFTSGKLDDVTVIISLVRKSSSSPTLK</sequence>
<dbReference type="GO" id="GO:0009507">
    <property type="term" value="C:chloroplast"/>
    <property type="evidence" value="ECO:0007669"/>
    <property type="project" value="TreeGrafter"/>
</dbReference>
<protein>
    <recommendedName>
        <fullName evidence="1">Protein phosphatase</fullName>
        <ecNumber evidence="1">3.1.3.16</ecNumber>
    </recommendedName>
</protein>
<dbReference type="Proteomes" id="UP001346149">
    <property type="component" value="Unassembled WGS sequence"/>
</dbReference>
<keyword evidence="1" id="KW-0479">Metal-binding</keyword>
<feature type="region of interest" description="Disordered" evidence="2">
    <location>
        <begin position="73"/>
        <end position="94"/>
    </location>
</feature>
<feature type="compositionally biased region" description="Acidic residues" evidence="2">
    <location>
        <begin position="453"/>
        <end position="463"/>
    </location>
</feature>
<gene>
    <name evidence="4" type="ORF">SAY86_024909</name>
</gene>
<feature type="compositionally biased region" description="Basic and acidic residues" evidence="2">
    <location>
        <begin position="355"/>
        <end position="368"/>
    </location>
</feature>
<feature type="compositionally biased region" description="Polar residues" evidence="2">
    <location>
        <begin position="428"/>
        <end position="440"/>
    </location>
</feature>
<dbReference type="AlphaFoldDB" id="A0AAN7M7F2"/>
<dbReference type="InterPro" id="IPR036457">
    <property type="entry name" value="PPM-type-like_dom_sf"/>
</dbReference>
<comment type="catalytic activity">
    <reaction evidence="1">
        <text>O-phospho-L-seryl-[protein] + H2O = L-seryl-[protein] + phosphate</text>
        <dbReference type="Rhea" id="RHEA:20629"/>
        <dbReference type="Rhea" id="RHEA-COMP:9863"/>
        <dbReference type="Rhea" id="RHEA-COMP:11604"/>
        <dbReference type="ChEBI" id="CHEBI:15377"/>
        <dbReference type="ChEBI" id="CHEBI:29999"/>
        <dbReference type="ChEBI" id="CHEBI:43474"/>
        <dbReference type="ChEBI" id="CHEBI:83421"/>
        <dbReference type="EC" id="3.1.3.16"/>
    </reaction>
</comment>
<feature type="domain" description="PPM-type phosphatase" evidence="3">
    <location>
        <begin position="499"/>
        <end position="734"/>
    </location>
</feature>
<evidence type="ECO:0000313" key="4">
    <source>
        <dbReference type="EMBL" id="KAK4799544.1"/>
    </source>
</evidence>
<feature type="compositionally biased region" description="Polar residues" evidence="2">
    <location>
        <begin position="252"/>
        <end position="262"/>
    </location>
</feature>
<dbReference type="GO" id="GO:0004722">
    <property type="term" value="F:protein serine/threonine phosphatase activity"/>
    <property type="evidence" value="ECO:0007669"/>
    <property type="project" value="UniProtKB-EC"/>
</dbReference>
<dbReference type="InterPro" id="IPR001932">
    <property type="entry name" value="PPM-type_phosphatase-like_dom"/>
</dbReference>
<feature type="region of interest" description="Disordered" evidence="2">
    <location>
        <begin position="247"/>
        <end position="266"/>
    </location>
</feature>
<dbReference type="EMBL" id="JAXQNO010000004">
    <property type="protein sequence ID" value="KAK4799544.1"/>
    <property type="molecule type" value="Genomic_DNA"/>
</dbReference>
<dbReference type="EC" id="3.1.3.16" evidence="1"/>
<feature type="compositionally biased region" description="Low complexity" evidence="2">
    <location>
        <begin position="464"/>
        <end position="474"/>
    </location>
</feature>
<dbReference type="Pfam" id="PF13672">
    <property type="entry name" value="PP2C_2"/>
    <property type="match status" value="1"/>
</dbReference>
<dbReference type="PANTHER" id="PTHR12320:SF1">
    <property type="entry name" value="PROTEIN PHOSPHATASE PTC7 HOMOLOG"/>
    <property type="match status" value="1"/>
</dbReference>
<feature type="region of interest" description="Disordered" evidence="2">
    <location>
        <begin position="427"/>
        <end position="486"/>
    </location>
</feature>
<comment type="cofactor">
    <cofactor evidence="1">
        <name>Mn(2+)</name>
        <dbReference type="ChEBI" id="CHEBI:29035"/>
    </cofactor>
</comment>
<dbReference type="SMART" id="SM00331">
    <property type="entry name" value="PP2C_SIG"/>
    <property type="match status" value="1"/>
</dbReference>
<dbReference type="SMART" id="SM00332">
    <property type="entry name" value="PP2Cc"/>
    <property type="match status" value="1"/>
</dbReference>
<keyword evidence="1" id="KW-0464">Manganese</keyword>
<feature type="compositionally biased region" description="Basic and acidic residues" evidence="2">
    <location>
        <begin position="312"/>
        <end position="321"/>
    </location>
</feature>
<feature type="compositionally biased region" description="Acidic residues" evidence="2">
    <location>
        <begin position="322"/>
        <end position="333"/>
    </location>
</feature>
<keyword evidence="1" id="KW-0378">Hydrolase</keyword>
<comment type="cofactor">
    <cofactor evidence="1">
        <name>Mg(2+)</name>
        <dbReference type="ChEBI" id="CHEBI:18420"/>
    </cofactor>
</comment>
<accession>A0AAN7M7F2</accession>
<organism evidence="4 5">
    <name type="scientific">Trapa natans</name>
    <name type="common">Water chestnut</name>
    <dbReference type="NCBI Taxonomy" id="22666"/>
    <lineage>
        <taxon>Eukaryota</taxon>
        <taxon>Viridiplantae</taxon>
        <taxon>Streptophyta</taxon>
        <taxon>Embryophyta</taxon>
        <taxon>Tracheophyta</taxon>
        <taxon>Spermatophyta</taxon>
        <taxon>Magnoliopsida</taxon>
        <taxon>eudicotyledons</taxon>
        <taxon>Gunneridae</taxon>
        <taxon>Pentapetalae</taxon>
        <taxon>rosids</taxon>
        <taxon>malvids</taxon>
        <taxon>Myrtales</taxon>
        <taxon>Lythraceae</taxon>
        <taxon>Trapa</taxon>
    </lineage>
</organism>
<feature type="region of interest" description="Disordered" evidence="2">
    <location>
        <begin position="298"/>
        <end position="333"/>
    </location>
</feature>
<dbReference type="InterPro" id="IPR039123">
    <property type="entry name" value="PPTC7"/>
</dbReference>
<dbReference type="PROSITE" id="PS51746">
    <property type="entry name" value="PPM_2"/>
    <property type="match status" value="1"/>
</dbReference>
<keyword evidence="1" id="KW-0460">Magnesium</keyword>
<comment type="caution">
    <text evidence="4">The sequence shown here is derived from an EMBL/GenBank/DDBJ whole genome shotgun (WGS) entry which is preliminary data.</text>
</comment>
<name>A0AAN7M7F2_TRANT</name>
<dbReference type="Gene3D" id="3.60.40.10">
    <property type="entry name" value="PPM-type phosphatase domain"/>
    <property type="match status" value="1"/>
</dbReference>
<proteinExistence type="inferred from homology"/>
<reference evidence="4 5" key="1">
    <citation type="journal article" date="2023" name="Hortic Res">
        <title>Pangenome of water caltrop reveals structural variations and asymmetric subgenome divergence after allopolyploidization.</title>
        <authorList>
            <person name="Zhang X."/>
            <person name="Chen Y."/>
            <person name="Wang L."/>
            <person name="Yuan Y."/>
            <person name="Fang M."/>
            <person name="Shi L."/>
            <person name="Lu R."/>
            <person name="Comes H.P."/>
            <person name="Ma Y."/>
            <person name="Chen Y."/>
            <person name="Huang G."/>
            <person name="Zhou Y."/>
            <person name="Zheng Z."/>
            <person name="Qiu Y."/>
        </authorList>
    </citation>
    <scope>NUCLEOTIDE SEQUENCE [LARGE SCALE GENOMIC DNA]</scope>
    <source>
        <strain evidence="4">F231</strain>
    </source>
</reference>
<evidence type="ECO:0000259" key="3">
    <source>
        <dbReference type="PROSITE" id="PS51746"/>
    </source>
</evidence>